<protein>
    <submittedName>
        <fullName evidence="2">Uncharacterized protein</fullName>
    </submittedName>
</protein>
<feature type="compositionally biased region" description="Polar residues" evidence="1">
    <location>
        <begin position="82"/>
        <end position="98"/>
    </location>
</feature>
<dbReference type="Proteomes" id="UP001388673">
    <property type="component" value="Unassembled WGS sequence"/>
</dbReference>
<reference evidence="2 3" key="1">
    <citation type="journal article" date="2024" name="bioRxiv">
        <title>Comparative genomics of Cryptococcus and Kwoniella reveals pathogenesis evolution and contrasting karyotype dynamics via intercentromeric recombination or chromosome fusion.</title>
        <authorList>
            <person name="Coelho M.A."/>
            <person name="David-Palma M."/>
            <person name="Shea T."/>
            <person name="Bowers K."/>
            <person name="McGinley-Smith S."/>
            <person name="Mohammad A.W."/>
            <person name="Gnirke A."/>
            <person name="Yurkov A.M."/>
            <person name="Nowrousian M."/>
            <person name="Sun S."/>
            <person name="Cuomo C.A."/>
            <person name="Heitman J."/>
        </authorList>
    </citation>
    <scope>NUCLEOTIDE SEQUENCE [LARGE SCALE GENOMIC DNA]</scope>
    <source>
        <strain evidence="2 3">CBS 13917</strain>
    </source>
</reference>
<feature type="compositionally biased region" description="Basic and acidic residues" evidence="1">
    <location>
        <begin position="112"/>
        <end position="130"/>
    </location>
</feature>
<accession>A0AAW0YF59</accession>
<keyword evidence="3" id="KW-1185">Reference proteome</keyword>
<feature type="compositionally biased region" description="Low complexity" evidence="1">
    <location>
        <begin position="28"/>
        <end position="49"/>
    </location>
</feature>
<proteinExistence type="predicted"/>
<dbReference type="GeneID" id="92183675"/>
<dbReference type="KEGG" id="kne:92183675"/>
<name>A0AAW0YF59_9TREE</name>
<feature type="region of interest" description="Disordered" evidence="1">
    <location>
        <begin position="232"/>
        <end position="271"/>
    </location>
</feature>
<feature type="region of interest" description="Disordered" evidence="1">
    <location>
        <begin position="532"/>
        <end position="616"/>
    </location>
</feature>
<dbReference type="AlphaFoldDB" id="A0AAW0YF59"/>
<feature type="compositionally biased region" description="Polar residues" evidence="1">
    <location>
        <begin position="413"/>
        <end position="422"/>
    </location>
</feature>
<feature type="compositionally biased region" description="Low complexity" evidence="1">
    <location>
        <begin position="558"/>
        <end position="575"/>
    </location>
</feature>
<feature type="region of interest" description="Disordered" evidence="1">
    <location>
        <begin position="694"/>
        <end position="725"/>
    </location>
</feature>
<feature type="compositionally biased region" description="Polar residues" evidence="1">
    <location>
        <begin position="391"/>
        <end position="402"/>
    </location>
</feature>
<evidence type="ECO:0000313" key="3">
    <source>
        <dbReference type="Proteomes" id="UP001388673"/>
    </source>
</evidence>
<comment type="caution">
    <text evidence="2">The sequence shown here is derived from an EMBL/GenBank/DDBJ whole genome shotgun (WGS) entry which is preliminary data.</text>
</comment>
<sequence length="865" mass="94168">MPLVKTRSRMNLSCTPLGQTSFLPFDTRSVSTSTSAGTSTSTSSSRASTHPGRAISHSPQSTRLDDDLDFGPPAISGARSFSPFSASTPATSLRKTSFGSLPSLQGVFQDIFERPRSESRKSSRNSRADDTMELPIMKPPPSLHPGEEKLRDENNLGMKAREWEVFGLGVPTSVAMERKPIIRSGLPIGSALNKKKEQKARRRDMVVHVPSLPPPPPAVHRQSPLFHFPSISSLSTDQGSENYPTSRQGSTHLKTSTEGVHGPWIEPDGKDDQAGAELRAVEVLEQLSGSSPDNMSGPGYPDSLRVRQGGRLEVDIQTHRTKADVEHTSHHRHESRQEPVLQRAEGQADWRAKSLNQFSTVRASSSQIHGDSIFARATPPPLSQPARPHISHTTLNLRTDINNDPERKPKDSQPVSNNSMSSPPIHQTPLPPIPASAFPDHGPKPQRTKSAFRPRFPSRIIKPKRPYTTVGTLNDEVSRDCEISHSTGKALRLQPREEHALNRNGSYRKARGMGMSARSFLALDQAGFPENYKEGANRNASLGARSTREPSAQSSQTLPLNRPLSSSPPYIIPPSERSKIGTHTSHRRHRSQSSLSSDSGMADEYPTSQNDKDEKVNVMTVNPMKRSARLEVDLDQLVGIQADPALYASLSAPLARADRPGPGRLELELGSGLSGYGDVKWEDMGAAEEVVIKTLGPLPPPRPKRSPLTNHKSEPSCTQSSSPIQSILPTFPVKHANRPDVVVATIEKKDDGLHVEDLIISASELSQTTRSASAIHTDEHASPSTLTMNGRIGSTSTPLSPKSGNQHGIRSVNKRKTSLLSTTESISTDNSVESAMERKALTSAWLATKPMRRNPLVGGGSERMC</sequence>
<feature type="region of interest" description="Disordered" evidence="1">
    <location>
        <begin position="770"/>
        <end position="825"/>
    </location>
</feature>
<feature type="compositionally biased region" description="Polar residues" evidence="1">
    <location>
        <begin position="232"/>
        <end position="258"/>
    </location>
</feature>
<feature type="region of interest" description="Disordered" evidence="1">
    <location>
        <begin position="373"/>
        <end position="461"/>
    </location>
</feature>
<gene>
    <name evidence="2" type="ORF">IAR55_006417</name>
</gene>
<feature type="compositionally biased region" description="Polar residues" evidence="1">
    <location>
        <begin position="715"/>
        <end position="725"/>
    </location>
</feature>
<organism evidence="2 3">
    <name type="scientific">Kwoniella newhampshirensis</name>
    <dbReference type="NCBI Taxonomy" id="1651941"/>
    <lineage>
        <taxon>Eukaryota</taxon>
        <taxon>Fungi</taxon>
        <taxon>Dikarya</taxon>
        <taxon>Basidiomycota</taxon>
        <taxon>Agaricomycotina</taxon>
        <taxon>Tremellomycetes</taxon>
        <taxon>Tremellales</taxon>
        <taxon>Cryptococcaceae</taxon>
        <taxon>Kwoniella</taxon>
    </lineage>
</organism>
<evidence type="ECO:0000313" key="2">
    <source>
        <dbReference type="EMBL" id="KAK8844570.1"/>
    </source>
</evidence>
<feature type="region of interest" description="Disordered" evidence="1">
    <location>
        <begin position="112"/>
        <end position="148"/>
    </location>
</feature>
<feature type="region of interest" description="Disordered" evidence="1">
    <location>
        <begin position="28"/>
        <end position="98"/>
    </location>
</feature>
<feature type="region of interest" description="Disordered" evidence="1">
    <location>
        <begin position="321"/>
        <end position="349"/>
    </location>
</feature>
<feature type="compositionally biased region" description="Polar residues" evidence="1">
    <location>
        <begin position="782"/>
        <end position="808"/>
    </location>
</feature>
<evidence type="ECO:0000256" key="1">
    <source>
        <dbReference type="SAM" id="MobiDB-lite"/>
    </source>
</evidence>
<dbReference type="EMBL" id="JBCAWK010000013">
    <property type="protein sequence ID" value="KAK8844570.1"/>
    <property type="molecule type" value="Genomic_DNA"/>
</dbReference>
<dbReference type="RefSeq" id="XP_066799794.1">
    <property type="nucleotide sequence ID" value="XM_066949500.1"/>
</dbReference>